<dbReference type="EMBL" id="ACSH02000005">
    <property type="protein sequence ID" value="EFM49145.1"/>
    <property type="molecule type" value="Genomic_DNA"/>
</dbReference>
<dbReference type="GO" id="GO:0008234">
    <property type="term" value="F:cysteine-type peptidase activity"/>
    <property type="evidence" value="ECO:0007669"/>
    <property type="project" value="UniProtKB-KW"/>
</dbReference>
<feature type="region of interest" description="Disordered" evidence="5">
    <location>
        <begin position="296"/>
        <end position="356"/>
    </location>
</feature>
<dbReference type="Proteomes" id="UP000004218">
    <property type="component" value="Unassembled WGS sequence"/>
</dbReference>
<proteinExistence type="inferred from homology"/>
<dbReference type="InterPro" id="IPR051794">
    <property type="entry name" value="PG_Endopeptidase_C40"/>
</dbReference>
<feature type="compositionally biased region" description="Polar residues" evidence="5">
    <location>
        <begin position="337"/>
        <end position="356"/>
    </location>
</feature>
<protein>
    <submittedName>
        <fullName evidence="7">NlpC/P60 family protein</fullName>
    </submittedName>
</protein>
<comment type="similarity">
    <text evidence="1">Belongs to the peptidase C40 family.</text>
</comment>
<evidence type="ECO:0000259" key="6">
    <source>
        <dbReference type="PROSITE" id="PS51935"/>
    </source>
</evidence>
<sequence>MFAYVGKHMADQINVHQEPSVTRLSRIVAGGISAVCLGISTPAVVHAAPNADVVQARNNVNGLIAALSKSNSDIAALELKMGRLREAVNKALVDFHSAQADATKARTEADQARAALDTTQGQITKAQKVLDDISNIVYRGSSSSAISGVVSKPKAEDTLDRHTLLRTNADKQRDAMTELDKLRTQQTNEESGLRAARDVAEKREQETDKAKQDAQKAIDDAAAELKQHQAEHAALVASRDAAQKELDTIQAKQKTTTAKATTSAAPTPTTPAKQKSEAKPTEATAIADSIAKIVGSSQPDHTSLNLKPVAENITLTENDVDDEDDDEEENEDTQDQAQTQAPAQSQGGSTNPTQEANKVKDGELTLDMHALSSNGPGSVADLLKKLSEAGGAGSDQANINLNGDRASKIETVIARAESQLGVPYAWGGGDANGPTLGIRDGGVADSFGDFEKVGFDCSGLTLYAFAGVGIALPHYTGYQYQFGTKVSPQEMQRGDLIFYGANAEDHVAIYLGDGQMIEAPQSGSEVVVSPVRWGGMSPQVVRLL</sequence>
<dbReference type="InterPro" id="IPR038765">
    <property type="entry name" value="Papain-like_cys_pep_sf"/>
</dbReference>
<dbReference type="STRING" id="553207.HMPREF0299_6436"/>
<feature type="region of interest" description="Disordered" evidence="5">
    <location>
        <begin position="180"/>
        <end position="216"/>
    </location>
</feature>
<feature type="domain" description="NlpC/P60" evidence="6">
    <location>
        <begin position="406"/>
        <end position="544"/>
    </location>
</feature>
<evidence type="ECO:0000256" key="2">
    <source>
        <dbReference type="ARBA" id="ARBA00022670"/>
    </source>
</evidence>
<dbReference type="AlphaFoldDB" id="E0DEZ9"/>
<evidence type="ECO:0000256" key="5">
    <source>
        <dbReference type="SAM" id="MobiDB-lite"/>
    </source>
</evidence>
<gene>
    <name evidence="7" type="ORF">HMPREF0299_6436</name>
</gene>
<dbReference type="PANTHER" id="PTHR47359">
    <property type="entry name" value="PEPTIDOGLYCAN DL-ENDOPEPTIDASE CWLO"/>
    <property type="match status" value="1"/>
</dbReference>
<evidence type="ECO:0000313" key="7">
    <source>
        <dbReference type="EMBL" id="EFM49145.1"/>
    </source>
</evidence>
<evidence type="ECO:0000256" key="3">
    <source>
        <dbReference type="ARBA" id="ARBA00022801"/>
    </source>
</evidence>
<dbReference type="PANTHER" id="PTHR47359:SF3">
    <property type="entry name" value="NLP_P60 DOMAIN-CONTAINING PROTEIN-RELATED"/>
    <property type="match status" value="1"/>
</dbReference>
<keyword evidence="2" id="KW-0645">Protease</keyword>
<dbReference type="InterPro" id="IPR000064">
    <property type="entry name" value="NLP_P60_dom"/>
</dbReference>
<feature type="compositionally biased region" description="Polar residues" evidence="5">
    <location>
        <begin position="296"/>
        <end position="305"/>
    </location>
</feature>
<organism evidence="7 8">
    <name type="scientific">Corynebacterium matruchotii ATCC 14266</name>
    <dbReference type="NCBI Taxonomy" id="553207"/>
    <lineage>
        <taxon>Bacteria</taxon>
        <taxon>Bacillati</taxon>
        <taxon>Actinomycetota</taxon>
        <taxon>Actinomycetes</taxon>
        <taxon>Mycobacteriales</taxon>
        <taxon>Corynebacteriaceae</taxon>
        <taxon>Corynebacterium</taxon>
    </lineage>
</organism>
<dbReference type="eggNOG" id="COG1196">
    <property type="taxonomic scope" value="Bacteria"/>
</dbReference>
<feature type="compositionally biased region" description="Acidic residues" evidence="5">
    <location>
        <begin position="318"/>
        <end position="334"/>
    </location>
</feature>
<feature type="region of interest" description="Disordered" evidence="5">
    <location>
        <begin position="252"/>
        <end position="282"/>
    </location>
</feature>
<comment type="caution">
    <text evidence="7">The sequence shown here is derived from an EMBL/GenBank/DDBJ whole genome shotgun (WGS) entry which is preliminary data.</text>
</comment>
<dbReference type="Gene3D" id="6.10.250.3150">
    <property type="match status" value="1"/>
</dbReference>
<feature type="compositionally biased region" description="Basic and acidic residues" evidence="5">
    <location>
        <begin position="191"/>
        <end position="216"/>
    </location>
</feature>
<keyword evidence="3" id="KW-0378">Hydrolase</keyword>
<keyword evidence="4" id="KW-0788">Thiol protease</keyword>
<dbReference type="Pfam" id="PF00877">
    <property type="entry name" value="NLPC_P60"/>
    <property type="match status" value="1"/>
</dbReference>
<dbReference type="NCBIfam" id="NF046048">
    <property type="entry name" value="NlpC_P60_DIP1281"/>
    <property type="match status" value="1"/>
</dbReference>
<keyword evidence="8" id="KW-1185">Reference proteome</keyword>
<dbReference type="SUPFAM" id="SSF54001">
    <property type="entry name" value="Cysteine proteinases"/>
    <property type="match status" value="1"/>
</dbReference>
<evidence type="ECO:0000256" key="1">
    <source>
        <dbReference type="ARBA" id="ARBA00007074"/>
    </source>
</evidence>
<reference evidence="7" key="1">
    <citation type="submission" date="2010-08" db="EMBL/GenBank/DDBJ databases">
        <authorList>
            <person name="Harkins D.M."/>
            <person name="Madupu R."/>
            <person name="Durkin A.S."/>
            <person name="Torralba M."/>
            <person name="Methe B."/>
            <person name="Sutton G.G."/>
            <person name="Nelson K.E."/>
        </authorList>
    </citation>
    <scope>NUCLEOTIDE SEQUENCE [LARGE SCALE GENOMIC DNA]</scope>
    <source>
        <strain evidence="7">ATCC 14266</strain>
    </source>
</reference>
<name>E0DEZ9_9CORY</name>
<feature type="compositionally biased region" description="Low complexity" evidence="5">
    <location>
        <begin position="252"/>
        <end position="273"/>
    </location>
</feature>
<dbReference type="PROSITE" id="PS51935">
    <property type="entry name" value="NLPC_P60"/>
    <property type="match status" value="1"/>
</dbReference>
<dbReference type="eggNOG" id="COG0791">
    <property type="taxonomic scope" value="Bacteria"/>
</dbReference>
<accession>E0DEZ9</accession>
<evidence type="ECO:0000256" key="4">
    <source>
        <dbReference type="ARBA" id="ARBA00022807"/>
    </source>
</evidence>
<evidence type="ECO:0000313" key="8">
    <source>
        <dbReference type="Proteomes" id="UP000004218"/>
    </source>
</evidence>
<dbReference type="GO" id="GO:0006508">
    <property type="term" value="P:proteolysis"/>
    <property type="evidence" value="ECO:0007669"/>
    <property type="project" value="UniProtKB-KW"/>
</dbReference>
<dbReference type="Gene3D" id="3.90.1720.10">
    <property type="entry name" value="endopeptidase domain like (from Nostoc punctiforme)"/>
    <property type="match status" value="1"/>
</dbReference>